<reference evidence="2" key="1">
    <citation type="journal article" date="2021" name="Proc. Natl. Acad. Sci. U.S.A.">
        <title>A Catalog of Tens of Thousands of Viruses from Human Metagenomes Reveals Hidden Associations with Chronic Diseases.</title>
        <authorList>
            <person name="Tisza M.J."/>
            <person name="Buck C.B."/>
        </authorList>
    </citation>
    <scope>NUCLEOTIDE SEQUENCE</scope>
    <source>
        <strain evidence="2">CtUSJ1</strain>
    </source>
</reference>
<sequence>MGVIYVKDFEPWAALGELAGQYFSHRLGALQNNKMAKGYQAMLGGGGGGAGGEQDPNALQVMDNNNRMAGMGMQQPNSAGQINQLLSNSNNTFANNLMQKNNIGLWGGQNPAAPAQPMQANTDAPANPVTDQRFNAYMNEPSLTLQKQLQAQATQAPQMPAAPAQPQQNTGLWNFQNLNNTGINTGVPQTYQEMMQQRQNAPFHGAPNSAVNGNADADKAPGQYSIPDKASVTSEARKQLGANTLALVKAGFDFKTAQSLASEQYQTDVNNMYMHQVNEYQEKVLEPMRQQIMNNLVFTQDKDGNPIVDTYNTKRVKGLAPAVARYNYLAGKIGAGTIDMNNLNSIAALDKPDYKFSSAQNGHIVRYNMGDGTIQDMGGYGKVETKQFANGQVIVMTPDGQMKNIGNFGAKNIKVMPDGKTYIVGTDGSMKYVGTHVKPATATQSGTSGYNAQVLRTLSAQHTAWVKANPDKDETESPYYGKLQGALNGTPTAGGGAGAPTVKRQPTYSAEEQAAVSKRMNELSAQGWSDDQIAAELDAAGYGQYKSWLKSY</sequence>
<accession>A0A8S5NEQ9</accession>
<feature type="region of interest" description="Disordered" evidence="1">
    <location>
        <begin position="197"/>
        <end position="227"/>
    </location>
</feature>
<organism evidence="2">
    <name type="scientific">Podoviridae sp. ctUSJ1</name>
    <dbReference type="NCBI Taxonomy" id="2826558"/>
    <lineage>
        <taxon>Viruses</taxon>
        <taxon>Duplodnaviria</taxon>
        <taxon>Heunggongvirae</taxon>
        <taxon>Uroviricota</taxon>
        <taxon>Caudoviricetes</taxon>
    </lineage>
</organism>
<evidence type="ECO:0000313" key="2">
    <source>
        <dbReference type="EMBL" id="DAD93206.1"/>
    </source>
</evidence>
<name>A0A8S5NEQ9_9CAUD</name>
<dbReference type="EMBL" id="BK015155">
    <property type="protein sequence ID" value="DAD93206.1"/>
    <property type="molecule type" value="Genomic_DNA"/>
</dbReference>
<proteinExistence type="predicted"/>
<evidence type="ECO:0000256" key="1">
    <source>
        <dbReference type="SAM" id="MobiDB-lite"/>
    </source>
</evidence>
<protein>
    <submittedName>
        <fullName evidence="2">Uncharacterized protein</fullName>
    </submittedName>
</protein>